<sequence>MKGFLKGRKLHKMGLKAQERLLVADLGISVSEFTFEEMRNYVKQRKLLGKQLCIYRAYEDAPAQPMYGTNEIMKELIAREIVRDK</sequence>
<protein>
    <submittedName>
        <fullName evidence="1">Uncharacterized protein</fullName>
    </submittedName>
</protein>
<dbReference type="AlphaFoldDB" id="A0A7J7F4M0"/>
<evidence type="ECO:0000313" key="2">
    <source>
        <dbReference type="Proteomes" id="UP000551758"/>
    </source>
</evidence>
<name>A0A7J7F4M0_DICBM</name>
<dbReference type="EMBL" id="JACDTQ010001428">
    <property type="protein sequence ID" value="KAF5922626.1"/>
    <property type="molecule type" value="Genomic_DNA"/>
</dbReference>
<organism evidence="1 2">
    <name type="scientific">Diceros bicornis minor</name>
    <name type="common">South-central black rhinoceros</name>
    <dbReference type="NCBI Taxonomy" id="77932"/>
    <lineage>
        <taxon>Eukaryota</taxon>
        <taxon>Metazoa</taxon>
        <taxon>Chordata</taxon>
        <taxon>Craniata</taxon>
        <taxon>Vertebrata</taxon>
        <taxon>Euteleostomi</taxon>
        <taxon>Mammalia</taxon>
        <taxon>Eutheria</taxon>
        <taxon>Laurasiatheria</taxon>
        <taxon>Perissodactyla</taxon>
        <taxon>Rhinocerotidae</taxon>
        <taxon>Diceros</taxon>
    </lineage>
</organism>
<gene>
    <name evidence="1" type="ORF">HPG69_018000</name>
</gene>
<accession>A0A7J7F4M0</accession>
<keyword evidence="2" id="KW-1185">Reference proteome</keyword>
<comment type="caution">
    <text evidence="1">The sequence shown here is derived from an EMBL/GenBank/DDBJ whole genome shotgun (WGS) entry which is preliminary data.</text>
</comment>
<proteinExistence type="predicted"/>
<evidence type="ECO:0000313" key="1">
    <source>
        <dbReference type="EMBL" id="KAF5922626.1"/>
    </source>
</evidence>
<reference evidence="1 2" key="1">
    <citation type="journal article" date="2020" name="Mol. Biol. Evol.">
        <title>Interspecific Gene Flow and the Evolution of Specialization in Black and White Rhinoceros.</title>
        <authorList>
            <person name="Moodley Y."/>
            <person name="Westbury M.V."/>
            <person name="Russo I.M."/>
            <person name="Gopalakrishnan S."/>
            <person name="Rakotoarivelo A."/>
            <person name="Olsen R.A."/>
            <person name="Prost S."/>
            <person name="Tunstall T."/>
            <person name="Ryder O.A."/>
            <person name="Dalen L."/>
            <person name="Bruford M.W."/>
        </authorList>
    </citation>
    <scope>NUCLEOTIDE SEQUENCE [LARGE SCALE GENOMIC DNA]</scope>
    <source>
        <strain evidence="1">SBR-YM</strain>
        <tissue evidence="1">Skin</tissue>
    </source>
</reference>
<dbReference type="Proteomes" id="UP000551758">
    <property type="component" value="Unassembled WGS sequence"/>
</dbReference>